<dbReference type="PROSITE" id="PS00893">
    <property type="entry name" value="NUDIX_BOX"/>
    <property type="match status" value="1"/>
</dbReference>
<dbReference type="RefSeq" id="WP_269456864.1">
    <property type="nucleotide sequence ID" value="NZ_LT796768.1"/>
</dbReference>
<evidence type="ECO:0000313" key="6">
    <source>
        <dbReference type="EMBL" id="SKB10181.1"/>
    </source>
</evidence>
<dbReference type="InterPro" id="IPR020476">
    <property type="entry name" value="Nudix_hydrolase"/>
</dbReference>
<organism evidence="6 7">
    <name type="scientific">Aeromicrobium choanae</name>
    <dbReference type="NCBI Taxonomy" id="1736691"/>
    <lineage>
        <taxon>Bacteria</taxon>
        <taxon>Bacillati</taxon>
        <taxon>Actinomycetota</taxon>
        <taxon>Actinomycetes</taxon>
        <taxon>Propionibacteriales</taxon>
        <taxon>Nocardioidaceae</taxon>
        <taxon>Aeromicrobium</taxon>
    </lineage>
</organism>
<dbReference type="EMBL" id="LT796768">
    <property type="protein sequence ID" value="SKB10181.1"/>
    <property type="molecule type" value="Genomic_DNA"/>
</dbReference>
<dbReference type="PANTHER" id="PTHR43046:SF14">
    <property type="entry name" value="MUTT_NUDIX FAMILY PROTEIN"/>
    <property type="match status" value="1"/>
</dbReference>
<dbReference type="Gene3D" id="3.90.79.10">
    <property type="entry name" value="Nucleoside Triphosphate Pyrophosphohydrolase"/>
    <property type="match status" value="1"/>
</dbReference>
<dbReference type="PANTHER" id="PTHR43046">
    <property type="entry name" value="GDP-MANNOSE MANNOSYL HYDROLASE"/>
    <property type="match status" value="1"/>
</dbReference>
<feature type="domain" description="Nudix hydrolase" evidence="5">
    <location>
        <begin position="4"/>
        <end position="130"/>
    </location>
</feature>
<evidence type="ECO:0000256" key="1">
    <source>
        <dbReference type="ARBA" id="ARBA00001946"/>
    </source>
</evidence>
<dbReference type="AlphaFoldDB" id="A0A1T4Z998"/>
<dbReference type="CDD" id="cd04673">
    <property type="entry name" value="NUDIX_ADPRase"/>
    <property type="match status" value="1"/>
</dbReference>
<dbReference type="STRING" id="1736691.SAMN06295964_3168"/>
<dbReference type="GO" id="GO:0016787">
    <property type="term" value="F:hydrolase activity"/>
    <property type="evidence" value="ECO:0007669"/>
    <property type="project" value="UniProtKB-KW"/>
</dbReference>
<dbReference type="InterPro" id="IPR020084">
    <property type="entry name" value="NUDIX_hydrolase_CS"/>
</dbReference>
<dbReference type="Pfam" id="PF00293">
    <property type="entry name" value="NUDIX"/>
    <property type="match status" value="1"/>
</dbReference>
<evidence type="ECO:0000256" key="2">
    <source>
        <dbReference type="ARBA" id="ARBA00005582"/>
    </source>
</evidence>
<dbReference type="SUPFAM" id="SSF55811">
    <property type="entry name" value="Nudix"/>
    <property type="match status" value="1"/>
</dbReference>
<evidence type="ECO:0000256" key="3">
    <source>
        <dbReference type="ARBA" id="ARBA00022801"/>
    </source>
</evidence>
<keyword evidence="7" id="KW-1185">Reference proteome</keyword>
<keyword evidence="3 4" id="KW-0378">Hydrolase</keyword>
<dbReference type="PRINTS" id="PR00502">
    <property type="entry name" value="NUDIXFAMILY"/>
</dbReference>
<dbReference type="Proteomes" id="UP000191040">
    <property type="component" value="Chromosome I"/>
</dbReference>
<evidence type="ECO:0000256" key="4">
    <source>
        <dbReference type="RuleBase" id="RU003476"/>
    </source>
</evidence>
<comment type="cofactor">
    <cofactor evidence="1">
        <name>Mg(2+)</name>
        <dbReference type="ChEBI" id="CHEBI:18420"/>
    </cofactor>
</comment>
<accession>A0A1T4Z998</accession>
<proteinExistence type="inferred from homology"/>
<evidence type="ECO:0000259" key="5">
    <source>
        <dbReference type="PROSITE" id="PS51462"/>
    </source>
</evidence>
<protein>
    <submittedName>
        <fullName evidence="6">ADP-ribose pyrophosphatase YjhB, NUDIX family</fullName>
    </submittedName>
</protein>
<gene>
    <name evidence="6" type="ORF">SAMN06295964_3168</name>
</gene>
<dbReference type="InterPro" id="IPR000086">
    <property type="entry name" value="NUDIX_hydrolase_dom"/>
</dbReference>
<evidence type="ECO:0000313" key="7">
    <source>
        <dbReference type="Proteomes" id="UP000191040"/>
    </source>
</evidence>
<dbReference type="InterPro" id="IPR015797">
    <property type="entry name" value="NUDIX_hydrolase-like_dom_sf"/>
</dbReference>
<dbReference type="PROSITE" id="PS51462">
    <property type="entry name" value="NUDIX"/>
    <property type="match status" value="1"/>
</dbReference>
<sequence length="132" mass="14057">MPEPPVLAASAVIVEDGRILLVRRGRDPGRGLWSVPGGKVEPGESLEAACAREVLEETGLTVTVGHELWLVRLPTGDGREFEIHDFAATATGGTLLAGDDADDAAWFPLEQLADLPLVDSLLDHLRRVGLVS</sequence>
<name>A0A1T4Z998_9ACTN</name>
<reference evidence="7" key="1">
    <citation type="submission" date="2017-02" db="EMBL/GenBank/DDBJ databases">
        <authorList>
            <person name="Varghese N."/>
            <person name="Submissions S."/>
        </authorList>
    </citation>
    <scope>NUCLEOTIDE SEQUENCE [LARGE SCALE GENOMIC DNA]</scope>
    <source>
        <strain evidence="7">9H-4</strain>
    </source>
</reference>
<comment type="similarity">
    <text evidence="2 4">Belongs to the Nudix hydrolase family.</text>
</comment>